<evidence type="ECO:0000313" key="2">
    <source>
        <dbReference type="EMBL" id="OXM49493.1"/>
    </source>
</evidence>
<dbReference type="AlphaFoldDB" id="A0A229RS44"/>
<name>A0A229RS44_AMYAL</name>
<protein>
    <submittedName>
        <fullName evidence="2">Uncharacterized protein</fullName>
    </submittedName>
</protein>
<comment type="caution">
    <text evidence="2">The sequence shown here is derived from an EMBL/GenBank/DDBJ whole genome shotgun (WGS) entry which is preliminary data.</text>
</comment>
<feature type="region of interest" description="Disordered" evidence="1">
    <location>
        <begin position="1"/>
        <end position="30"/>
    </location>
</feature>
<dbReference type="OrthoDB" id="6636929at2"/>
<gene>
    <name evidence="2" type="ORF">CFP75_19080</name>
</gene>
<evidence type="ECO:0000313" key="3">
    <source>
        <dbReference type="Proteomes" id="UP000215563"/>
    </source>
</evidence>
<sequence>MGLWAAADDLPDLTSRTTKPGGATFPGTRTSRPVAARVTVHAPDIAVTARIPALSATYASVQPLPDGQVLVVSPRCRWRPEGPERNATVYDFTGAVLLEGTLGDGIGHVRTTGRGEIWVGYFDEGVYGNFGWGETESPPPLGASGLTRFSAAMTSEWHFPAHGENDWSPIDDCYALNVDGDTVWACYYSDFPIVRIHNDTVTAWHNDVRGAKAIAADGSRIALYGGYGSDRNRLVAGVLSGDRLHVTGEYRLVQPGGEPLPAGVQVVGRGPDLHILVGDEWLRLGLEDIPLERSR</sequence>
<accession>A0A229RS44</accession>
<reference evidence="2 3" key="1">
    <citation type="submission" date="2017-07" db="EMBL/GenBank/DDBJ databases">
        <title>Amycolatopsis alba DSM 44262 Genome sequencing and assembly.</title>
        <authorList>
            <person name="Kaur N."/>
            <person name="Mayilraj S."/>
        </authorList>
    </citation>
    <scope>NUCLEOTIDE SEQUENCE [LARGE SCALE GENOMIC DNA]</scope>
    <source>
        <strain evidence="2 3">DSM 44262</strain>
    </source>
</reference>
<dbReference type="RefSeq" id="WP_020637079.1">
    <property type="nucleotide sequence ID" value="NZ_KB913032.1"/>
</dbReference>
<dbReference type="EMBL" id="NMQU01000051">
    <property type="protein sequence ID" value="OXM49493.1"/>
    <property type="molecule type" value="Genomic_DNA"/>
</dbReference>
<keyword evidence="3" id="KW-1185">Reference proteome</keyword>
<evidence type="ECO:0000256" key="1">
    <source>
        <dbReference type="SAM" id="MobiDB-lite"/>
    </source>
</evidence>
<dbReference type="Proteomes" id="UP000215563">
    <property type="component" value="Unassembled WGS sequence"/>
</dbReference>
<proteinExistence type="predicted"/>
<organism evidence="2 3">
    <name type="scientific">Amycolatopsis alba DSM 44262</name>
    <dbReference type="NCBI Taxonomy" id="1125972"/>
    <lineage>
        <taxon>Bacteria</taxon>
        <taxon>Bacillati</taxon>
        <taxon>Actinomycetota</taxon>
        <taxon>Actinomycetes</taxon>
        <taxon>Pseudonocardiales</taxon>
        <taxon>Pseudonocardiaceae</taxon>
        <taxon>Amycolatopsis</taxon>
    </lineage>
</organism>